<feature type="transmembrane region" description="Helical" evidence="1">
    <location>
        <begin position="74"/>
        <end position="96"/>
    </location>
</feature>
<proteinExistence type="predicted"/>
<reference evidence="2 3" key="1">
    <citation type="submission" date="2018-04" db="EMBL/GenBank/DDBJ databases">
        <title>The genome of golden apple snail Pomacea canaliculata provides insight into stress tolerance and invasive adaptation.</title>
        <authorList>
            <person name="Liu C."/>
            <person name="Liu B."/>
            <person name="Ren Y."/>
            <person name="Zhang Y."/>
            <person name="Wang H."/>
            <person name="Li S."/>
            <person name="Jiang F."/>
            <person name="Yin L."/>
            <person name="Zhang G."/>
            <person name="Qian W."/>
            <person name="Fan W."/>
        </authorList>
    </citation>
    <scope>NUCLEOTIDE SEQUENCE [LARGE SCALE GENOMIC DNA]</scope>
    <source>
        <strain evidence="2">SZHN2017</strain>
        <tissue evidence="2">Muscle</tissue>
    </source>
</reference>
<sequence length="138" mass="15910">MDKFFRSREVVSLELLSAFPREEILNYATLKMKEDGTLHRLENKWWYEKGECGRDTGHKESKKRSLSLSNVAGVFYILVSGLVIAIVLGLIEVYIYKRQKSKEAGLAHADTRTTVAETPQENINGLIEPHRVILRRHR</sequence>
<name>A0A2T7PL64_POMCA</name>
<dbReference type="STRING" id="400727.A0A2T7PL64"/>
<organism evidence="2 3">
    <name type="scientific">Pomacea canaliculata</name>
    <name type="common">Golden apple snail</name>
    <dbReference type="NCBI Taxonomy" id="400727"/>
    <lineage>
        <taxon>Eukaryota</taxon>
        <taxon>Metazoa</taxon>
        <taxon>Spiralia</taxon>
        <taxon>Lophotrochozoa</taxon>
        <taxon>Mollusca</taxon>
        <taxon>Gastropoda</taxon>
        <taxon>Caenogastropoda</taxon>
        <taxon>Architaenioglossa</taxon>
        <taxon>Ampullarioidea</taxon>
        <taxon>Ampullariidae</taxon>
        <taxon>Pomacea</taxon>
    </lineage>
</organism>
<keyword evidence="3" id="KW-1185">Reference proteome</keyword>
<dbReference type="AlphaFoldDB" id="A0A2T7PL64"/>
<evidence type="ECO:0008006" key="4">
    <source>
        <dbReference type="Google" id="ProtNLM"/>
    </source>
</evidence>
<dbReference type="Gene3D" id="3.40.190.10">
    <property type="entry name" value="Periplasmic binding protein-like II"/>
    <property type="match status" value="1"/>
</dbReference>
<dbReference type="OrthoDB" id="5984008at2759"/>
<keyword evidence="1" id="KW-0812">Transmembrane</keyword>
<evidence type="ECO:0000256" key="1">
    <source>
        <dbReference type="SAM" id="Phobius"/>
    </source>
</evidence>
<accession>A0A2T7PL64</accession>
<protein>
    <recommendedName>
        <fullName evidence="4">Ionotropic glutamate receptor C-terminal domain-containing protein</fullName>
    </recommendedName>
</protein>
<evidence type="ECO:0000313" key="3">
    <source>
        <dbReference type="Proteomes" id="UP000245119"/>
    </source>
</evidence>
<gene>
    <name evidence="2" type="ORF">C0Q70_05413</name>
</gene>
<dbReference type="Proteomes" id="UP000245119">
    <property type="component" value="Linkage Group LG3"/>
</dbReference>
<keyword evidence="1" id="KW-0472">Membrane</keyword>
<evidence type="ECO:0000313" key="2">
    <source>
        <dbReference type="EMBL" id="PVD34150.1"/>
    </source>
</evidence>
<keyword evidence="1" id="KW-1133">Transmembrane helix</keyword>
<dbReference type="EMBL" id="PZQS01000003">
    <property type="protein sequence ID" value="PVD34150.1"/>
    <property type="molecule type" value="Genomic_DNA"/>
</dbReference>
<comment type="caution">
    <text evidence="2">The sequence shown here is derived from an EMBL/GenBank/DDBJ whole genome shotgun (WGS) entry which is preliminary data.</text>
</comment>